<sequence>MDRLLDESSESSLSAINSLALDYSDNLGGPQASPVLPIELEREIFDTVAYLHSEAMPSLLLVCRRVYDWVTKIKYRTIGPSYIPSCCSFHELERGILSMSKPTSFFRDRVRHLHIPWGHRVEMRELLSTCSSVTALAVMIVLDPSVFSGLSVLRPRRANLALTSLLNHTNLCRSLFSCTTHLHDLDMRTFESNPTTDRWLSFLSLLPALTHLAAPMSPDLVPLVFASCKTLEILIYIQSFLGPSPFKEPDRFTDDERILYMIITWDYAQNWVTGVQGGTDFWVRADKFVAMRRRGQIKPCSRCWIEDEDGI</sequence>
<comment type="caution">
    <text evidence="1">The sequence shown here is derived from an EMBL/GenBank/DDBJ whole genome shotgun (WGS) entry which is preliminary data.</text>
</comment>
<evidence type="ECO:0000313" key="2">
    <source>
        <dbReference type="Proteomes" id="UP001362999"/>
    </source>
</evidence>
<evidence type="ECO:0008006" key="3">
    <source>
        <dbReference type="Google" id="ProtNLM"/>
    </source>
</evidence>
<dbReference type="AlphaFoldDB" id="A0AAW0DKN2"/>
<accession>A0AAW0DKN2</accession>
<dbReference type="EMBL" id="JAWWNJ010000007">
    <property type="protein sequence ID" value="KAK7052026.1"/>
    <property type="molecule type" value="Genomic_DNA"/>
</dbReference>
<dbReference type="Proteomes" id="UP001362999">
    <property type="component" value="Unassembled WGS sequence"/>
</dbReference>
<reference evidence="1 2" key="1">
    <citation type="journal article" date="2024" name="J Genomics">
        <title>Draft genome sequencing and assembly of Favolaschia claudopus CIRM-BRFM 2984 isolated from oak limbs.</title>
        <authorList>
            <person name="Navarro D."/>
            <person name="Drula E."/>
            <person name="Chaduli D."/>
            <person name="Cazenave R."/>
            <person name="Ahrendt S."/>
            <person name="Wang J."/>
            <person name="Lipzen A."/>
            <person name="Daum C."/>
            <person name="Barry K."/>
            <person name="Grigoriev I.V."/>
            <person name="Favel A."/>
            <person name="Rosso M.N."/>
            <person name="Martin F."/>
        </authorList>
    </citation>
    <scope>NUCLEOTIDE SEQUENCE [LARGE SCALE GENOMIC DNA]</scope>
    <source>
        <strain evidence="1 2">CIRM-BRFM 2984</strain>
    </source>
</reference>
<organism evidence="1 2">
    <name type="scientific">Favolaschia claudopus</name>
    <dbReference type="NCBI Taxonomy" id="2862362"/>
    <lineage>
        <taxon>Eukaryota</taxon>
        <taxon>Fungi</taxon>
        <taxon>Dikarya</taxon>
        <taxon>Basidiomycota</taxon>
        <taxon>Agaricomycotina</taxon>
        <taxon>Agaricomycetes</taxon>
        <taxon>Agaricomycetidae</taxon>
        <taxon>Agaricales</taxon>
        <taxon>Marasmiineae</taxon>
        <taxon>Mycenaceae</taxon>
        <taxon>Favolaschia</taxon>
    </lineage>
</organism>
<protein>
    <recommendedName>
        <fullName evidence="3">F-box domain-containing protein</fullName>
    </recommendedName>
</protein>
<keyword evidence="2" id="KW-1185">Reference proteome</keyword>
<proteinExistence type="predicted"/>
<evidence type="ECO:0000313" key="1">
    <source>
        <dbReference type="EMBL" id="KAK7052026.1"/>
    </source>
</evidence>
<name>A0AAW0DKN2_9AGAR</name>
<gene>
    <name evidence="1" type="ORF">R3P38DRAFT_1633452</name>
</gene>